<keyword evidence="1" id="KW-1015">Disulfide bond</keyword>
<dbReference type="PROSITE" id="PS50026">
    <property type="entry name" value="EGF_3"/>
    <property type="match status" value="1"/>
</dbReference>
<keyword evidence="5" id="KW-1185">Reference proteome</keyword>
<dbReference type="SUPFAM" id="SSF57196">
    <property type="entry name" value="EGF/Laminin"/>
    <property type="match status" value="1"/>
</dbReference>
<evidence type="ECO:0000256" key="1">
    <source>
        <dbReference type="PROSITE-ProRule" id="PRU00076"/>
    </source>
</evidence>
<dbReference type="PANTHER" id="PTHR47324">
    <property type="entry name" value="PROTEIN IRG-7-RELATED"/>
    <property type="match status" value="1"/>
</dbReference>
<dbReference type="Proteomes" id="UP000050761">
    <property type="component" value="Unassembled WGS sequence"/>
</dbReference>
<protein>
    <submittedName>
        <fullName evidence="6">Coiled-coil domain-containing protein 22 homolog</fullName>
    </submittedName>
</protein>
<comment type="caution">
    <text evidence="1">Lacks conserved residue(s) required for the propagation of feature annotation.</text>
</comment>
<evidence type="ECO:0000313" key="6">
    <source>
        <dbReference type="WBParaSite" id="HPBE_0001494901-mRNA-1"/>
    </source>
</evidence>
<feature type="domain" description="EGF-like" evidence="3">
    <location>
        <begin position="345"/>
        <end position="381"/>
    </location>
</feature>
<feature type="disulfide bond" evidence="1">
    <location>
        <begin position="371"/>
        <end position="380"/>
    </location>
</feature>
<organism evidence="4">
    <name type="scientific">Heligmosomoides polygyrus</name>
    <name type="common">Parasitic roundworm</name>
    <dbReference type="NCBI Taxonomy" id="6339"/>
    <lineage>
        <taxon>Eukaryota</taxon>
        <taxon>Metazoa</taxon>
        <taxon>Ecdysozoa</taxon>
        <taxon>Nematoda</taxon>
        <taxon>Chromadorea</taxon>
        <taxon>Rhabditida</taxon>
        <taxon>Rhabditina</taxon>
        <taxon>Rhabditomorpha</taxon>
        <taxon>Strongyloidea</taxon>
        <taxon>Heligmosomidae</taxon>
        <taxon>Heligmosomoides</taxon>
    </lineage>
</organism>
<accession>A0A3P7ZLP6</accession>
<dbReference type="WBParaSite" id="HPBE_0001494901-mRNA-1">
    <property type="protein sequence ID" value="HPBE_0001494901-mRNA-1"/>
    <property type="gene ID" value="HPBE_0001494901"/>
</dbReference>
<feature type="coiled-coil region" evidence="2">
    <location>
        <begin position="255"/>
        <end position="282"/>
    </location>
</feature>
<dbReference type="AlphaFoldDB" id="A0A3P7ZLP6"/>
<evidence type="ECO:0000313" key="4">
    <source>
        <dbReference type="EMBL" id="VDP01332.1"/>
    </source>
</evidence>
<reference evidence="4 5" key="1">
    <citation type="submission" date="2018-11" db="EMBL/GenBank/DDBJ databases">
        <authorList>
            <consortium name="Pathogen Informatics"/>
        </authorList>
    </citation>
    <scope>NUCLEOTIDE SEQUENCE [LARGE SCALE GENOMIC DNA]</scope>
</reference>
<dbReference type="InterPro" id="IPR000742">
    <property type="entry name" value="EGF"/>
</dbReference>
<dbReference type="EMBL" id="UZAH01028621">
    <property type="protein sequence ID" value="VDP01332.1"/>
    <property type="molecule type" value="Genomic_DNA"/>
</dbReference>
<proteinExistence type="predicted"/>
<evidence type="ECO:0000259" key="3">
    <source>
        <dbReference type="PROSITE" id="PS50026"/>
    </source>
</evidence>
<dbReference type="InterPro" id="IPR053295">
    <property type="entry name" value="Innate_immunity_reg"/>
</dbReference>
<reference evidence="6" key="2">
    <citation type="submission" date="2019-09" db="UniProtKB">
        <authorList>
            <consortium name="WormBaseParasite"/>
        </authorList>
    </citation>
    <scope>IDENTIFICATION</scope>
</reference>
<keyword evidence="1" id="KW-0245">EGF-like domain</keyword>
<evidence type="ECO:0000313" key="5">
    <source>
        <dbReference type="Proteomes" id="UP000050761"/>
    </source>
</evidence>
<dbReference type="PROSITE" id="PS01186">
    <property type="entry name" value="EGF_2"/>
    <property type="match status" value="1"/>
</dbReference>
<dbReference type="OrthoDB" id="10266736at2759"/>
<name>A0A3P7ZLP6_HELPZ</name>
<gene>
    <name evidence="4" type="ORF">HPBE_LOCUS14950</name>
</gene>
<keyword evidence="2" id="KW-0175">Coiled coil</keyword>
<dbReference type="PANTHER" id="PTHR47324:SF1">
    <property type="entry name" value="EGF-LIKE DOMAIN-CONTAINING PROTEIN-RELATED"/>
    <property type="match status" value="1"/>
</dbReference>
<dbReference type="PROSITE" id="PS00022">
    <property type="entry name" value="EGF_1"/>
    <property type="match status" value="1"/>
</dbReference>
<evidence type="ECO:0000256" key="2">
    <source>
        <dbReference type="SAM" id="Coils"/>
    </source>
</evidence>
<sequence>MPKYFRHLLWAELAKSFDVAFSDSRDALISIIVCSESTSRFKRIRSKPSVAAKPRIAQIKPPEGGVQKASEEDHTSVSIFAHKRNEIAEATSSTAVKQELINNLQTSITDGRSRNASIEESIVFKDCEVVALLTGEATIKEKLLAFVEGSKNNMKKLELEFHKCRDQLLHALEDLSAGNLHQEHRYHERFLKCRQKLNSVRAQIKRRSEMAEKKVLALCEHNRVLNGTEVIIFQEAFLKKEKTNVLDRNTIIQLIKEYTANMRMLDNQIEKLAADNKSVQRELEWVTQTLYRSFSPIEETLFECAEDRKGERAYKLFGRLHAGPIACGHDGYLKGGTCVCKPYFTLSSCTRRVCQNEGVLRNPTMDLGCKCPPGFLGTSCEAVQCVAGKSHSFFEEHQKQSIYVLVTYNAFMNATIAKNDDDPILAVCQSVIKNGITNAFLSTDVDMATNVPINPQISAEDCVAKVKSSCVPASSCNPNTLTVDSINMVIDQSQANSQVIIVTNSALEAPMTTNETIKKAISRRIKVHVIAFAPEAPITDNDYNVLPGYAALRAVVDATFGFYITPYSGSTNKRMSTSTASEAISDIIDMISNNFDAVTVRPTKTVQEFRFNVGTEKFYIAYRTLGVEPESITFDAKPSSLKLERDTGFWKLMRWVLKRPRLN</sequence>